<reference evidence="2 3" key="1">
    <citation type="submission" date="2016-08" db="EMBL/GenBank/DDBJ databases">
        <authorList>
            <person name="Seilhamer J.J."/>
        </authorList>
    </citation>
    <scope>NUCLEOTIDE SEQUENCE [LARGE SCALE GENOMIC DNA]</scope>
    <source>
        <strain evidence="2 3">A37T2</strain>
    </source>
</reference>
<evidence type="ECO:0000256" key="1">
    <source>
        <dbReference type="SAM" id="SignalP"/>
    </source>
</evidence>
<dbReference type="SUPFAM" id="SSF51197">
    <property type="entry name" value="Clavaminate synthase-like"/>
    <property type="match status" value="1"/>
</dbReference>
<protein>
    <submittedName>
        <fullName evidence="2">YhcH/YjgK/YiaL family protein</fullName>
    </submittedName>
</protein>
<keyword evidence="3" id="KW-1185">Reference proteome</keyword>
<dbReference type="STRING" id="1335309.GA0116948_104173"/>
<keyword evidence="1" id="KW-0732">Signal</keyword>
<dbReference type="InterPro" id="IPR037012">
    <property type="entry name" value="NanQ/TabA/YiaL_sf"/>
</dbReference>
<dbReference type="Gene3D" id="2.60.120.370">
    <property type="entry name" value="YhcH/YjgK/YiaL"/>
    <property type="match status" value="1"/>
</dbReference>
<feature type="chain" id="PRO_5008689941" evidence="1">
    <location>
        <begin position="31"/>
        <end position="208"/>
    </location>
</feature>
<dbReference type="PANTHER" id="PTHR34986">
    <property type="entry name" value="EVOLVED BETA-GALACTOSIDASE SUBUNIT BETA"/>
    <property type="match status" value="1"/>
</dbReference>
<dbReference type="InterPro" id="IPR004375">
    <property type="entry name" value="NanQ/TabA/YiaL"/>
</dbReference>
<dbReference type="Pfam" id="PF04074">
    <property type="entry name" value="DUF386"/>
    <property type="match status" value="1"/>
</dbReference>
<dbReference type="PANTHER" id="PTHR34986:SF1">
    <property type="entry name" value="PROTEIN YIAL"/>
    <property type="match status" value="1"/>
</dbReference>
<evidence type="ECO:0000313" key="2">
    <source>
        <dbReference type="EMBL" id="SCC19627.1"/>
    </source>
</evidence>
<sequence length="208" mass="23232">MRIPPYARTFSLLLVALLAGLLSVAQTTSASEKAARQWVSYRGWQPGYVLPVYDSVNAREFFQQYHAHKAAWDKALAFLADPNTVTLDPGKYPIAGDTVYASITEGPSKTLEQAGWESHRKYIDLQYVLRGKEQISVVPIEKATVVHPYEATRDGASYTATGTDYIAAPGTFYLFFPHDVHRPNVQVNGYDIVKKLVIKIRYFAASTL</sequence>
<proteinExistence type="predicted"/>
<dbReference type="EMBL" id="FMAR01000004">
    <property type="protein sequence ID" value="SCC19627.1"/>
    <property type="molecule type" value="Genomic_DNA"/>
</dbReference>
<dbReference type="GO" id="GO:0005829">
    <property type="term" value="C:cytosol"/>
    <property type="evidence" value="ECO:0007669"/>
    <property type="project" value="TreeGrafter"/>
</dbReference>
<name>A0A1C4CKE3_9BACT</name>
<evidence type="ECO:0000313" key="3">
    <source>
        <dbReference type="Proteomes" id="UP000242818"/>
    </source>
</evidence>
<gene>
    <name evidence="2" type="ORF">GA0116948_104173</name>
</gene>
<dbReference type="Proteomes" id="UP000242818">
    <property type="component" value="Unassembled WGS sequence"/>
</dbReference>
<dbReference type="NCBIfam" id="TIGR00022">
    <property type="entry name" value="YhcH/YjgK/YiaL family protein"/>
    <property type="match status" value="1"/>
</dbReference>
<dbReference type="AlphaFoldDB" id="A0A1C4CKE3"/>
<organism evidence="2 3">
    <name type="scientific">Chitinophaga costaii</name>
    <dbReference type="NCBI Taxonomy" id="1335309"/>
    <lineage>
        <taxon>Bacteria</taxon>
        <taxon>Pseudomonadati</taxon>
        <taxon>Bacteroidota</taxon>
        <taxon>Chitinophagia</taxon>
        <taxon>Chitinophagales</taxon>
        <taxon>Chitinophagaceae</taxon>
        <taxon>Chitinophaga</taxon>
    </lineage>
</organism>
<accession>A0A1C4CKE3</accession>
<feature type="signal peptide" evidence="1">
    <location>
        <begin position="1"/>
        <end position="30"/>
    </location>
</feature>